<keyword evidence="4" id="KW-1185">Reference proteome</keyword>
<evidence type="ECO:0000256" key="1">
    <source>
        <dbReference type="ARBA" id="ARBA00022801"/>
    </source>
</evidence>
<dbReference type="InterPro" id="IPR000639">
    <property type="entry name" value="Epox_hydrolase-like"/>
</dbReference>
<sequence>MPHLVRDNASLFYVSEGQGPPILSLHGWACDSQDFIFQIPFFKVLGYQVIAFDSRGNGRSSLPPESSPEQLRAEVTSDDAVALLKHLDITEPAIVVGHSLGCLVASLLAVRSPELVKALVLISPMYYNPVARYSEFCEMMEGGKARRVLEPVFSSTVGPEWLKTWHRMRLLGASEWVVYQTRYQNSLEPAHCTWETGRTFWPTRRMTPRLVVFPDDTNLAKERELGVGDRDRLELLAAGHWLFVQEADRFNMIIKDWLSVI</sequence>
<comment type="caution">
    <text evidence="3">The sequence shown here is derived from an EMBL/GenBank/DDBJ whole genome shotgun (WGS) entry which is preliminary data.</text>
</comment>
<dbReference type="PRINTS" id="PR00111">
    <property type="entry name" value="ABHYDROLASE"/>
</dbReference>
<dbReference type="PANTHER" id="PTHR43798:SF31">
    <property type="entry name" value="AB HYDROLASE SUPERFAMILY PROTEIN YCLE"/>
    <property type="match status" value="1"/>
</dbReference>
<dbReference type="Gene3D" id="3.40.50.1820">
    <property type="entry name" value="alpha/beta hydrolase"/>
    <property type="match status" value="1"/>
</dbReference>
<evidence type="ECO:0000313" key="3">
    <source>
        <dbReference type="EMBL" id="RSL51085.1"/>
    </source>
</evidence>
<dbReference type="SUPFAM" id="SSF53474">
    <property type="entry name" value="alpha/beta-Hydrolases"/>
    <property type="match status" value="1"/>
</dbReference>
<organism evidence="3 4">
    <name type="scientific">Fusarium duplospermum</name>
    <dbReference type="NCBI Taxonomy" id="1325734"/>
    <lineage>
        <taxon>Eukaryota</taxon>
        <taxon>Fungi</taxon>
        <taxon>Dikarya</taxon>
        <taxon>Ascomycota</taxon>
        <taxon>Pezizomycotina</taxon>
        <taxon>Sordariomycetes</taxon>
        <taxon>Hypocreomycetidae</taxon>
        <taxon>Hypocreales</taxon>
        <taxon>Nectriaceae</taxon>
        <taxon>Fusarium</taxon>
        <taxon>Fusarium solani species complex</taxon>
    </lineage>
</organism>
<dbReference type="InterPro" id="IPR000073">
    <property type="entry name" value="AB_hydrolase_1"/>
</dbReference>
<dbReference type="Proteomes" id="UP000288168">
    <property type="component" value="Unassembled WGS sequence"/>
</dbReference>
<dbReference type="InterPro" id="IPR029058">
    <property type="entry name" value="AB_hydrolase_fold"/>
</dbReference>
<dbReference type="PANTHER" id="PTHR43798">
    <property type="entry name" value="MONOACYLGLYCEROL LIPASE"/>
    <property type="match status" value="1"/>
</dbReference>
<dbReference type="AlphaFoldDB" id="A0A428PDL3"/>
<evidence type="ECO:0000313" key="4">
    <source>
        <dbReference type="Proteomes" id="UP000288168"/>
    </source>
</evidence>
<dbReference type="InterPro" id="IPR050266">
    <property type="entry name" value="AB_hydrolase_sf"/>
</dbReference>
<dbReference type="GO" id="GO:0016787">
    <property type="term" value="F:hydrolase activity"/>
    <property type="evidence" value="ECO:0007669"/>
    <property type="project" value="UniProtKB-KW"/>
</dbReference>
<dbReference type="PRINTS" id="PR00412">
    <property type="entry name" value="EPOXHYDRLASE"/>
</dbReference>
<gene>
    <name evidence="3" type="ORF">CEP54_011621</name>
</gene>
<feature type="domain" description="AB hydrolase-1" evidence="2">
    <location>
        <begin position="20"/>
        <end position="243"/>
    </location>
</feature>
<protein>
    <recommendedName>
        <fullName evidence="2">AB hydrolase-1 domain-containing protein</fullName>
    </recommendedName>
</protein>
<dbReference type="OrthoDB" id="408373at2759"/>
<dbReference type="Pfam" id="PF00561">
    <property type="entry name" value="Abhydrolase_1"/>
    <property type="match status" value="1"/>
</dbReference>
<accession>A0A428PDL3</accession>
<dbReference type="EMBL" id="NKCI01000154">
    <property type="protein sequence ID" value="RSL51085.1"/>
    <property type="molecule type" value="Genomic_DNA"/>
</dbReference>
<evidence type="ECO:0000259" key="2">
    <source>
        <dbReference type="Pfam" id="PF00561"/>
    </source>
</evidence>
<name>A0A428PDL3_9HYPO</name>
<proteinExistence type="predicted"/>
<reference evidence="3 4" key="1">
    <citation type="submission" date="2017-06" db="EMBL/GenBank/DDBJ databases">
        <title>Comparative genomic analysis of Ambrosia Fusariam Clade fungi.</title>
        <authorList>
            <person name="Stajich J.E."/>
            <person name="Carrillo J."/>
            <person name="Kijimoto T."/>
            <person name="Eskalen A."/>
            <person name="O'Donnell K."/>
            <person name="Kasson M."/>
        </authorList>
    </citation>
    <scope>NUCLEOTIDE SEQUENCE [LARGE SCALE GENOMIC DNA]</scope>
    <source>
        <strain evidence="3 4">NRRL62584</strain>
    </source>
</reference>
<dbReference type="GO" id="GO:0016020">
    <property type="term" value="C:membrane"/>
    <property type="evidence" value="ECO:0007669"/>
    <property type="project" value="TreeGrafter"/>
</dbReference>
<dbReference type="STRING" id="1325734.A0A428PDL3"/>
<keyword evidence="1" id="KW-0378">Hydrolase</keyword>